<dbReference type="PANTHER" id="PTHR30590:SF2">
    <property type="entry name" value="INNER MEMBRANE PROTEIN"/>
    <property type="match status" value="1"/>
</dbReference>
<dbReference type="PANTHER" id="PTHR30590">
    <property type="entry name" value="INNER MEMBRANE PROTEIN"/>
    <property type="match status" value="1"/>
</dbReference>
<evidence type="ECO:0000259" key="2">
    <source>
        <dbReference type="Pfam" id="PF04235"/>
    </source>
</evidence>
<feature type="transmembrane region" description="Helical" evidence="1">
    <location>
        <begin position="49"/>
        <end position="70"/>
    </location>
</feature>
<dbReference type="Pfam" id="PF04235">
    <property type="entry name" value="DUF418"/>
    <property type="match status" value="1"/>
</dbReference>
<keyword evidence="1" id="KW-1133">Transmembrane helix</keyword>
<keyword evidence="1" id="KW-0472">Membrane</keyword>
<dbReference type="EMBL" id="VKHT01001714">
    <property type="protein sequence ID" value="MBB0247414.1"/>
    <property type="molecule type" value="Genomic_DNA"/>
</dbReference>
<dbReference type="InterPro" id="IPR052529">
    <property type="entry name" value="Bact_Transport_Assoc"/>
</dbReference>
<evidence type="ECO:0000313" key="4">
    <source>
        <dbReference type="Proteomes" id="UP000538929"/>
    </source>
</evidence>
<reference evidence="4" key="1">
    <citation type="submission" date="2019-10" db="EMBL/GenBank/DDBJ databases">
        <title>Streptomyces sp. nov., a novel actinobacterium isolated from alkaline environment.</title>
        <authorList>
            <person name="Golinska P."/>
        </authorList>
    </citation>
    <scope>NUCLEOTIDE SEQUENCE [LARGE SCALE GENOMIC DNA]</scope>
    <source>
        <strain evidence="4">DSM 42118</strain>
    </source>
</reference>
<gene>
    <name evidence="3" type="ORF">FNQ90_25650</name>
</gene>
<name>A0A7W3TIG1_9ACTN</name>
<dbReference type="RefSeq" id="WP_182608589.1">
    <property type="nucleotide sequence ID" value="NZ_VKHT01001714.1"/>
</dbReference>
<proteinExistence type="predicted"/>
<comment type="caution">
    <text evidence="3">The sequence shown here is derived from an EMBL/GenBank/DDBJ whole genome shotgun (WGS) entry which is preliminary data.</text>
</comment>
<organism evidence="3 4">
    <name type="scientific">Streptomyces alkaliphilus</name>
    <dbReference type="NCBI Taxonomy" id="1472722"/>
    <lineage>
        <taxon>Bacteria</taxon>
        <taxon>Bacillati</taxon>
        <taxon>Actinomycetota</taxon>
        <taxon>Actinomycetes</taxon>
        <taxon>Kitasatosporales</taxon>
        <taxon>Streptomycetaceae</taxon>
        <taxon>Streptomyces</taxon>
    </lineage>
</organism>
<sequence length="98" mass="10473">GGAGPLRCGVSAVGRTALSCYVFQNLAASALCHGWGLGLAASWDGARPWWPPAAWTVIVAVFMVGATLWLRRFDRGPLETVLHAAYTAPRRAPARRGR</sequence>
<protein>
    <submittedName>
        <fullName evidence="3">DUF418 domain-containing protein</fullName>
    </submittedName>
</protein>
<evidence type="ECO:0000256" key="1">
    <source>
        <dbReference type="SAM" id="Phobius"/>
    </source>
</evidence>
<feature type="non-terminal residue" evidence="3">
    <location>
        <position position="1"/>
    </location>
</feature>
<keyword evidence="1" id="KW-0812">Transmembrane</keyword>
<feature type="domain" description="DUF418" evidence="2">
    <location>
        <begin position="10"/>
        <end position="85"/>
    </location>
</feature>
<accession>A0A7W3TIG1</accession>
<keyword evidence="4" id="KW-1185">Reference proteome</keyword>
<evidence type="ECO:0000313" key="3">
    <source>
        <dbReference type="EMBL" id="MBB0247414.1"/>
    </source>
</evidence>
<dbReference type="InterPro" id="IPR007349">
    <property type="entry name" value="DUF418"/>
</dbReference>
<dbReference type="AlphaFoldDB" id="A0A7W3TIG1"/>
<dbReference type="Proteomes" id="UP000538929">
    <property type="component" value="Unassembled WGS sequence"/>
</dbReference>